<dbReference type="EMBL" id="CP012333">
    <property type="protein sequence ID" value="AKU97337.1"/>
    <property type="molecule type" value="Genomic_DNA"/>
</dbReference>
<keyword evidence="1" id="KW-0732">Signal</keyword>
<evidence type="ECO:0000313" key="5">
    <source>
        <dbReference type="EMBL" id="AKU97337.1"/>
    </source>
</evidence>
<feature type="region of interest" description="Disordered" evidence="3">
    <location>
        <begin position="225"/>
        <end position="258"/>
    </location>
</feature>
<evidence type="ECO:0000259" key="4">
    <source>
        <dbReference type="Pfam" id="PF02230"/>
    </source>
</evidence>
<feature type="domain" description="Phospholipase/carboxylesterase/thioesterase" evidence="4">
    <location>
        <begin position="62"/>
        <end position="240"/>
    </location>
</feature>
<keyword evidence="2" id="KW-0378">Hydrolase</keyword>
<accession>A0A0K1PUY9</accession>
<dbReference type="Gene3D" id="3.40.50.1820">
    <property type="entry name" value="alpha/beta hydrolase"/>
    <property type="match status" value="1"/>
</dbReference>
<dbReference type="PANTHER" id="PTHR43037:SF5">
    <property type="entry name" value="FERULOYL ESTERASE"/>
    <property type="match status" value="1"/>
</dbReference>
<protein>
    <submittedName>
        <fullName evidence="5">Serine esterase</fullName>
    </submittedName>
</protein>
<dbReference type="AlphaFoldDB" id="A0A0K1PUY9"/>
<dbReference type="PANTHER" id="PTHR43037">
    <property type="entry name" value="UNNAMED PRODUCT-RELATED"/>
    <property type="match status" value="1"/>
</dbReference>
<dbReference type="STRING" id="1391654.AKJ09_04001"/>
<gene>
    <name evidence="5" type="ORF">AKJ09_04001</name>
</gene>
<reference evidence="5 6" key="1">
    <citation type="submission" date="2015-08" db="EMBL/GenBank/DDBJ databases">
        <authorList>
            <person name="Babu N.S."/>
            <person name="Beckwith C.J."/>
            <person name="Beseler K.G."/>
            <person name="Brison A."/>
            <person name="Carone J.V."/>
            <person name="Caskin T.P."/>
            <person name="Diamond M."/>
            <person name="Durham M.E."/>
            <person name="Foxe J.M."/>
            <person name="Go M."/>
            <person name="Henderson B.A."/>
            <person name="Jones I.B."/>
            <person name="McGettigan J.A."/>
            <person name="Micheletti S.J."/>
            <person name="Nasrallah M.E."/>
            <person name="Ortiz D."/>
            <person name="Piller C.R."/>
            <person name="Privatt S.R."/>
            <person name="Schneider S.L."/>
            <person name="Sharp S."/>
            <person name="Smith T.C."/>
            <person name="Stanton J.D."/>
            <person name="Ullery H.E."/>
            <person name="Wilson R.J."/>
            <person name="Serrano M.G."/>
            <person name="Buck G."/>
            <person name="Lee V."/>
            <person name="Wang Y."/>
            <person name="Carvalho R."/>
            <person name="Voegtly L."/>
            <person name="Shi R."/>
            <person name="Duckworth R."/>
            <person name="Johnson A."/>
            <person name="Loviza R."/>
            <person name="Walstead R."/>
            <person name="Shah Z."/>
            <person name="Kiflezghi M."/>
            <person name="Wade K."/>
            <person name="Ball S.L."/>
            <person name="Bradley K.W."/>
            <person name="Asai D.J."/>
            <person name="Bowman C.A."/>
            <person name="Russell D.A."/>
            <person name="Pope W.H."/>
            <person name="Jacobs-Sera D."/>
            <person name="Hendrix R.W."/>
            <person name="Hatfull G.F."/>
        </authorList>
    </citation>
    <scope>NUCLEOTIDE SEQUENCE [LARGE SCALE GENOMIC DNA]</scope>
    <source>
        <strain evidence="5 6">DSM 27648</strain>
    </source>
</reference>
<evidence type="ECO:0000313" key="6">
    <source>
        <dbReference type="Proteomes" id="UP000064967"/>
    </source>
</evidence>
<evidence type="ECO:0000256" key="1">
    <source>
        <dbReference type="ARBA" id="ARBA00022729"/>
    </source>
</evidence>
<dbReference type="RefSeq" id="WP_146648488.1">
    <property type="nucleotide sequence ID" value="NZ_CP012333.1"/>
</dbReference>
<evidence type="ECO:0000256" key="3">
    <source>
        <dbReference type="SAM" id="MobiDB-lite"/>
    </source>
</evidence>
<organism evidence="5 6">
    <name type="scientific">Labilithrix luteola</name>
    <dbReference type="NCBI Taxonomy" id="1391654"/>
    <lineage>
        <taxon>Bacteria</taxon>
        <taxon>Pseudomonadati</taxon>
        <taxon>Myxococcota</taxon>
        <taxon>Polyangia</taxon>
        <taxon>Polyangiales</taxon>
        <taxon>Labilitrichaceae</taxon>
        <taxon>Labilithrix</taxon>
    </lineage>
</organism>
<proteinExistence type="predicted"/>
<dbReference type="InterPro" id="IPR050955">
    <property type="entry name" value="Plant_Biomass_Hydrol_Est"/>
</dbReference>
<sequence>MSAAMLSRRDVFLRGALVAFSFGFVACSRQQPEPQKTQATPPSWPRRSTHEGVDFIELFPSNADESSPILVAIHGRGDRPENWIDTWREFPAPVRVVLPRAFDPFGDGYTWFPLRSTMSDEDFGKAVGDAEARLWNAVSKLTGGKRVLVTGFSQGGILSYAFAARHPTDVIHAFPVAGALPKPLLPTNGAHSAPITAFHGTADKMIPFAWGRESIDALVAGGSPAELHEYPGSRTRSPPKSAATSGRRFGKRSEPPGP</sequence>
<dbReference type="Proteomes" id="UP000064967">
    <property type="component" value="Chromosome"/>
</dbReference>
<dbReference type="KEGG" id="llu:AKJ09_04001"/>
<feature type="compositionally biased region" description="Polar residues" evidence="3">
    <location>
        <begin position="234"/>
        <end position="244"/>
    </location>
</feature>
<dbReference type="Pfam" id="PF02230">
    <property type="entry name" value="Abhydrolase_2"/>
    <property type="match status" value="1"/>
</dbReference>
<dbReference type="GO" id="GO:0016787">
    <property type="term" value="F:hydrolase activity"/>
    <property type="evidence" value="ECO:0007669"/>
    <property type="project" value="UniProtKB-KW"/>
</dbReference>
<dbReference type="InterPro" id="IPR029058">
    <property type="entry name" value="AB_hydrolase_fold"/>
</dbReference>
<dbReference type="InterPro" id="IPR003140">
    <property type="entry name" value="PLipase/COase/thioEstase"/>
</dbReference>
<name>A0A0K1PUY9_9BACT</name>
<dbReference type="OrthoDB" id="5521045at2"/>
<dbReference type="SUPFAM" id="SSF53474">
    <property type="entry name" value="alpha/beta-Hydrolases"/>
    <property type="match status" value="1"/>
</dbReference>
<keyword evidence="6" id="KW-1185">Reference proteome</keyword>
<evidence type="ECO:0000256" key="2">
    <source>
        <dbReference type="ARBA" id="ARBA00022801"/>
    </source>
</evidence>